<feature type="transmembrane region" description="Helical" evidence="2">
    <location>
        <begin position="205"/>
        <end position="224"/>
    </location>
</feature>
<keyword evidence="3" id="KW-0732">Signal</keyword>
<accession>A0A9D2EJA9</accession>
<evidence type="ECO:0000256" key="2">
    <source>
        <dbReference type="SAM" id="Phobius"/>
    </source>
</evidence>
<dbReference type="Proteomes" id="UP000824037">
    <property type="component" value="Unassembled WGS sequence"/>
</dbReference>
<evidence type="ECO:0000313" key="4">
    <source>
        <dbReference type="EMBL" id="HIZ38282.1"/>
    </source>
</evidence>
<keyword evidence="2" id="KW-1133">Transmembrane helix</keyword>
<organism evidence="4 5">
    <name type="scientific">Candidatus Ruania gallistercoris</name>
    <dbReference type="NCBI Taxonomy" id="2838746"/>
    <lineage>
        <taxon>Bacteria</taxon>
        <taxon>Bacillati</taxon>
        <taxon>Actinomycetota</taxon>
        <taxon>Actinomycetes</taxon>
        <taxon>Micrococcales</taxon>
        <taxon>Ruaniaceae</taxon>
        <taxon>Ruania</taxon>
    </lineage>
</organism>
<keyword evidence="2" id="KW-0812">Transmembrane</keyword>
<reference evidence="4" key="2">
    <citation type="submission" date="2021-04" db="EMBL/GenBank/DDBJ databases">
        <authorList>
            <person name="Gilroy R."/>
        </authorList>
    </citation>
    <scope>NUCLEOTIDE SEQUENCE</scope>
    <source>
        <strain evidence="4">ChiGjej4B4-7305</strain>
    </source>
</reference>
<evidence type="ECO:0000313" key="5">
    <source>
        <dbReference type="Proteomes" id="UP000824037"/>
    </source>
</evidence>
<sequence length="233" mass="23961">MIQPTTHHRPSASAWRRPLAAMALLSLTTAMLALATPPAQAEVVSGAGCADKDGVTVVVDFTDVGGEIEVGCAEGDPASGREALEAAGFTPADSTPGMICTINALPDPCPEEFDGSYWSYWYAEDDAWTSYQVGADEADPAPGEVDGWRYFDGSAGPQVAPAEAMAAAPAGDGAQNAEESSENAAADKDDAGDVDEEAEGFDPSGLIAAGVVAVVLIAGIVLVLRRRSAMRED</sequence>
<dbReference type="AlphaFoldDB" id="A0A9D2EJA9"/>
<reference evidence="4" key="1">
    <citation type="journal article" date="2021" name="PeerJ">
        <title>Extensive microbial diversity within the chicken gut microbiome revealed by metagenomics and culture.</title>
        <authorList>
            <person name="Gilroy R."/>
            <person name="Ravi A."/>
            <person name="Getino M."/>
            <person name="Pursley I."/>
            <person name="Horton D.L."/>
            <person name="Alikhan N.F."/>
            <person name="Baker D."/>
            <person name="Gharbi K."/>
            <person name="Hall N."/>
            <person name="Watson M."/>
            <person name="Adriaenssens E.M."/>
            <person name="Foster-Nyarko E."/>
            <person name="Jarju S."/>
            <person name="Secka A."/>
            <person name="Antonio M."/>
            <person name="Oren A."/>
            <person name="Chaudhuri R.R."/>
            <person name="La Ragione R."/>
            <person name="Hildebrand F."/>
            <person name="Pallen M.J."/>
        </authorList>
    </citation>
    <scope>NUCLEOTIDE SEQUENCE</scope>
    <source>
        <strain evidence="4">ChiGjej4B4-7305</strain>
    </source>
</reference>
<dbReference type="EMBL" id="DXBY01000356">
    <property type="protein sequence ID" value="HIZ38282.1"/>
    <property type="molecule type" value="Genomic_DNA"/>
</dbReference>
<keyword evidence="2" id="KW-0472">Membrane</keyword>
<proteinExistence type="predicted"/>
<name>A0A9D2EJA9_9MICO</name>
<feature type="chain" id="PRO_5038505564" evidence="3">
    <location>
        <begin position="42"/>
        <end position="233"/>
    </location>
</feature>
<feature type="region of interest" description="Disordered" evidence="1">
    <location>
        <begin position="160"/>
        <end position="199"/>
    </location>
</feature>
<evidence type="ECO:0000256" key="1">
    <source>
        <dbReference type="SAM" id="MobiDB-lite"/>
    </source>
</evidence>
<protein>
    <submittedName>
        <fullName evidence="4">Uncharacterized protein</fullName>
    </submittedName>
</protein>
<gene>
    <name evidence="4" type="ORF">H9815_21095</name>
</gene>
<evidence type="ECO:0000256" key="3">
    <source>
        <dbReference type="SAM" id="SignalP"/>
    </source>
</evidence>
<comment type="caution">
    <text evidence="4">The sequence shown here is derived from an EMBL/GenBank/DDBJ whole genome shotgun (WGS) entry which is preliminary data.</text>
</comment>
<feature type="compositionally biased region" description="Low complexity" evidence="1">
    <location>
        <begin position="160"/>
        <end position="184"/>
    </location>
</feature>
<feature type="signal peptide" evidence="3">
    <location>
        <begin position="1"/>
        <end position="41"/>
    </location>
</feature>